<keyword evidence="2" id="KW-1133">Transmembrane helix</keyword>
<dbReference type="Proteomes" id="UP000007875">
    <property type="component" value="Unassembled WGS sequence"/>
</dbReference>
<dbReference type="CDD" id="cd00096">
    <property type="entry name" value="Ig"/>
    <property type="match status" value="1"/>
</dbReference>
<feature type="compositionally biased region" description="Acidic residues" evidence="1">
    <location>
        <begin position="141"/>
        <end position="153"/>
    </location>
</feature>
<evidence type="ECO:0000256" key="1">
    <source>
        <dbReference type="SAM" id="MobiDB-lite"/>
    </source>
</evidence>
<name>H2YV16_CIOSA</name>
<feature type="region of interest" description="Disordered" evidence="1">
    <location>
        <begin position="137"/>
        <end position="164"/>
    </location>
</feature>
<feature type="transmembrane region" description="Helical" evidence="2">
    <location>
        <begin position="90"/>
        <end position="112"/>
    </location>
</feature>
<dbReference type="GO" id="GO:0030863">
    <property type="term" value="C:cortical cytoskeleton"/>
    <property type="evidence" value="ECO:0007669"/>
    <property type="project" value="TreeGrafter"/>
</dbReference>
<dbReference type="Ensembl" id="ENSCSAVT00000009293.1">
    <property type="protein sequence ID" value="ENSCSAVP00000009176.1"/>
    <property type="gene ID" value="ENSCSAVG00000005410.1"/>
</dbReference>
<evidence type="ECO:0000256" key="2">
    <source>
        <dbReference type="SAM" id="Phobius"/>
    </source>
</evidence>
<sequence>PTDPPSTDLPSEFQAIGNLLISNSLSVFNNGTYTCTVSNGLGSPVFVSFHLSVHEKPTTTAAPTTPVSTHGEELYPEATKPLPRQAGADAAVIGGVVAVAVFVLIVTIILLLRYFMSHKGEYYTNELKASDDARVENNLHDDDDDVEGGEEEPLEGRKRTEHFL</sequence>
<dbReference type="SUPFAM" id="SSF48726">
    <property type="entry name" value="Immunoglobulin"/>
    <property type="match status" value="1"/>
</dbReference>
<dbReference type="GO" id="GO:0016020">
    <property type="term" value="C:membrane"/>
    <property type="evidence" value="ECO:0007669"/>
    <property type="project" value="TreeGrafter"/>
</dbReference>
<dbReference type="Gene3D" id="2.60.40.10">
    <property type="entry name" value="Immunoglobulins"/>
    <property type="match status" value="1"/>
</dbReference>
<reference evidence="3" key="2">
    <citation type="submission" date="2025-08" db="UniProtKB">
        <authorList>
            <consortium name="Ensembl"/>
        </authorList>
    </citation>
    <scope>IDENTIFICATION</scope>
</reference>
<dbReference type="InterPro" id="IPR013783">
    <property type="entry name" value="Ig-like_fold"/>
</dbReference>
<dbReference type="HOGENOM" id="CLU_1622687_0_0_1"/>
<dbReference type="PANTHER" id="PTHR47614">
    <property type="entry name" value="GLYCOPHORIN-C"/>
    <property type="match status" value="1"/>
</dbReference>
<dbReference type="InterPro" id="IPR042192">
    <property type="entry name" value="Glycophorin-C"/>
</dbReference>
<dbReference type="PANTHER" id="PTHR47614:SF2">
    <property type="entry name" value="GLYCOPHORIN-C"/>
    <property type="match status" value="1"/>
</dbReference>
<organism evidence="3 4">
    <name type="scientific">Ciona savignyi</name>
    <name type="common">Pacific transparent sea squirt</name>
    <dbReference type="NCBI Taxonomy" id="51511"/>
    <lineage>
        <taxon>Eukaryota</taxon>
        <taxon>Metazoa</taxon>
        <taxon>Chordata</taxon>
        <taxon>Tunicata</taxon>
        <taxon>Ascidiacea</taxon>
        <taxon>Phlebobranchia</taxon>
        <taxon>Cionidae</taxon>
        <taxon>Ciona</taxon>
    </lineage>
</organism>
<feature type="compositionally biased region" description="Basic and acidic residues" evidence="1">
    <location>
        <begin position="154"/>
        <end position="164"/>
    </location>
</feature>
<dbReference type="AlphaFoldDB" id="H2YV16"/>
<reference evidence="3" key="3">
    <citation type="submission" date="2025-09" db="UniProtKB">
        <authorList>
            <consortium name="Ensembl"/>
        </authorList>
    </citation>
    <scope>IDENTIFICATION</scope>
</reference>
<proteinExistence type="predicted"/>
<evidence type="ECO:0000313" key="4">
    <source>
        <dbReference type="Proteomes" id="UP000007875"/>
    </source>
</evidence>
<accession>H2YV16</accession>
<keyword evidence="4" id="KW-1185">Reference proteome</keyword>
<evidence type="ECO:0000313" key="3">
    <source>
        <dbReference type="Ensembl" id="ENSCSAVP00000009176.1"/>
    </source>
</evidence>
<reference evidence="4" key="1">
    <citation type="submission" date="2003-08" db="EMBL/GenBank/DDBJ databases">
        <authorList>
            <person name="Birren B."/>
            <person name="Nusbaum C."/>
            <person name="Abebe A."/>
            <person name="Abouelleil A."/>
            <person name="Adekoya E."/>
            <person name="Ait-zahra M."/>
            <person name="Allen N."/>
            <person name="Allen T."/>
            <person name="An P."/>
            <person name="Anderson M."/>
            <person name="Anderson S."/>
            <person name="Arachchi H."/>
            <person name="Armbruster J."/>
            <person name="Bachantsang P."/>
            <person name="Baldwin J."/>
            <person name="Barry A."/>
            <person name="Bayul T."/>
            <person name="Blitshsteyn B."/>
            <person name="Bloom T."/>
            <person name="Blye J."/>
            <person name="Boguslavskiy L."/>
            <person name="Borowsky M."/>
            <person name="Boukhgalter B."/>
            <person name="Brunache A."/>
            <person name="Butler J."/>
            <person name="Calixte N."/>
            <person name="Calvo S."/>
            <person name="Camarata J."/>
            <person name="Campo K."/>
            <person name="Chang J."/>
            <person name="Cheshatsang Y."/>
            <person name="Citroen M."/>
            <person name="Collymore A."/>
            <person name="Considine T."/>
            <person name="Cook A."/>
            <person name="Cooke P."/>
            <person name="Corum B."/>
            <person name="Cuomo C."/>
            <person name="David R."/>
            <person name="Dawoe T."/>
            <person name="Degray S."/>
            <person name="Dodge S."/>
            <person name="Dooley K."/>
            <person name="Dorje P."/>
            <person name="Dorjee K."/>
            <person name="Dorris L."/>
            <person name="Duffey N."/>
            <person name="Dupes A."/>
            <person name="Elkins T."/>
            <person name="Engels R."/>
            <person name="Erickson J."/>
            <person name="Farina A."/>
            <person name="Faro S."/>
            <person name="Ferreira P."/>
            <person name="Fischer H."/>
            <person name="Fitzgerald M."/>
            <person name="Foley K."/>
            <person name="Gage D."/>
            <person name="Galagan J."/>
            <person name="Gearin G."/>
            <person name="Gnerre S."/>
            <person name="Gnirke A."/>
            <person name="Goyette A."/>
            <person name="Graham J."/>
            <person name="Grandbois E."/>
            <person name="Gyaltsen K."/>
            <person name="Hafez N."/>
            <person name="Hagopian D."/>
            <person name="Hagos B."/>
            <person name="Hall J."/>
            <person name="Hatcher B."/>
            <person name="Heller A."/>
            <person name="Higgins H."/>
            <person name="Honan T."/>
            <person name="Horn A."/>
            <person name="Houde N."/>
            <person name="Hughes L."/>
            <person name="Hulme W."/>
            <person name="Husby E."/>
            <person name="Iliev I."/>
            <person name="Jaffe D."/>
            <person name="Jones C."/>
            <person name="Kamal M."/>
            <person name="Kamat A."/>
            <person name="Kamvysselis M."/>
            <person name="Karlsson E."/>
            <person name="Kells C."/>
            <person name="Kieu A."/>
            <person name="Kisner P."/>
            <person name="Kodira C."/>
            <person name="Kulbokas E."/>
            <person name="Labutti K."/>
            <person name="Lama D."/>
            <person name="Landers T."/>
            <person name="Leger J."/>
            <person name="Levine S."/>
            <person name="Lewis D."/>
            <person name="Lewis T."/>
            <person name="Lindblad-toh K."/>
            <person name="Liu X."/>
            <person name="Lokyitsang T."/>
            <person name="Lokyitsang Y."/>
            <person name="Lucien O."/>
            <person name="Lui A."/>
            <person name="Ma L.J."/>
            <person name="Mabbitt R."/>
            <person name="Macdonald J."/>
            <person name="Maclean C."/>
            <person name="Major J."/>
            <person name="Manning J."/>
            <person name="Marabella R."/>
            <person name="Maru K."/>
            <person name="Matthews C."/>
            <person name="Mauceli E."/>
            <person name="Mccarthy M."/>
            <person name="Mcdonough S."/>
            <person name="Mcghee T."/>
            <person name="Meldrim J."/>
            <person name="Meneus L."/>
            <person name="Mesirov J."/>
            <person name="Mihalev A."/>
            <person name="Mihova T."/>
            <person name="Mikkelsen T."/>
            <person name="Mlenga V."/>
            <person name="Moru K."/>
            <person name="Mozes J."/>
            <person name="Mulrain L."/>
            <person name="Munson G."/>
            <person name="Naylor J."/>
            <person name="Newes C."/>
            <person name="Nguyen C."/>
            <person name="Nguyen N."/>
            <person name="Nguyen T."/>
            <person name="Nicol R."/>
            <person name="Nielsen C."/>
            <person name="Nizzari M."/>
            <person name="Norbu C."/>
            <person name="Norbu N."/>
            <person name="O'donnell P."/>
            <person name="Okoawo O."/>
            <person name="O'leary S."/>
            <person name="Omotosho B."/>
            <person name="O'neill K."/>
            <person name="Osman S."/>
            <person name="Parker S."/>
            <person name="Perrin D."/>
            <person name="Phunkhang P."/>
            <person name="Piqani B."/>
            <person name="Purcell S."/>
            <person name="Rachupka T."/>
            <person name="Ramasamy U."/>
            <person name="Rameau R."/>
            <person name="Ray V."/>
            <person name="Raymond C."/>
            <person name="Retta R."/>
            <person name="Richardson S."/>
            <person name="Rise C."/>
            <person name="Rodriguez J."/>
            <person name="Rogers J."/>
            <person name="Rogov P."/>
            <person name="Rutman M."/>
            <person name="Schupbach R."/>
            <person name="Seaman C."/>
            <person name="Settipalli S."/>
            <person name="Sharpe T."/>
            <person name="Sheridan J."/>
            <person name="Sherpa N."/>
            <person name="Shi J."/>
            <person name="Smirnov S."/>
            <person name="Smith C."/>
            <person name="Sougnez C."/>
            <person name="Spencer B."/>
            <person name="Stalker J."/>
            <person name="Stange-thomann N."/>
            <person name="Stavropoulos S."/>
            <person name="Stetson K."/>
            <person name="Stone C."/>
            <person name="Stone S."/>
            <person name="Stubbs M."/>
            <person name="Talamas J."/>
            <person name="Tchuinga P."/>
            <person name="Tenzing P."/>
            <person name="Tesfaye S."/>
            <person name="Theodore J."/>
            <person name="Thoulutsang Y."/>
            <person name="Topham K."/>
            <person name="Towey S."/>
            <person name="Tsamla T."/>
            <person name="Tsomo N."/>
            <person name="Vallee D."/>
            <person name="Vassiliev H."/>
            <person name="Venkataraman V."/>
            <person name="Vinson J."/>
            <person name="Vo A."/>
            <person name="Wade C."/>
            <person name="Wang S."/>
            <person name="Wangchuk T."/>
            <person name="Wangdi T."/>
            <person name="Whittaker C."/>
            <person name="Wilkinson J."/>
            <person name="Wu Y."/>
            <person name="Wyman D."/>
            <person name="Yadav S."/>
            <person name="Yang S."/>
            <person name="Yang X."/>
            <person name="Yeager S."/>
            <person name="Yee E."/>
            <person name="Young G."/>
            <person name="Zainoun J."/>
            <person name="Zembeck L."/>
            <person name="Zimmer A."/>
            <person name="Zody M."/>
            <person name="Lander E."/>
        </authorList>
    </citation>
    <scope>NUCLEOTIDE SEQUENCE [LARGE SCALE GENOMIC DNA]</scope>
</reference>
<dbReference type="InterPro" id="IPR036179">
    <property type="entry name" value="Ig-like_dom_sf"/>
</dbReference>
<keyword evidence="2" id="KW-0812">Transmembrane</keyword>
<keyword evidence="2" id="KW-0472">Membrane</keyword>
<protein>
    <submittedName>
        <fullName evidence="3">Uncharacterized protein</fullName>
    </submittedName>
</protein>